<keyword evidence="1" id="KW-0479">Metal-binding</keyword>
<dbReference type="GO" id="GO:0005506">
    <property type="term" value="F:iron ion binding"/>
    <property type="evidence" value="ECO:0007669"/>
    <property type="project" value="InterPro"/>
</dbReference>
<keyword evidence="1" id="KW-0408">Iron</keyword>
<keyword evidence="2" id="KW-0560">Oxidoreductase</keyword>
<dbReference type="SUPFAM" id="SSF48264">
    <property type="entry name" value="Cytochrome P450"/>
    <property type="match status" value="1"/>
</dbReference>
<evidence type="ECO:0000313" key="3">
    <source>
        <dbReference type="Proteomes" id="UP000785200"/>
    </source>
</evidence>
<dbReference type="PANTHER" id="PTHR24305:SF164">
    <property type="entry name" value="P450, PUTATIVE (EUROFUNG)-RELATED"/>
    <property type="match status" value="1"/>
</dbReference>
<evidence type="ECO:0000256" key="1">
    <source>
        <dbReference type="PIRSR" id="PIRSR602401-1"/>
    </source>
</evidence>
<sequence>MARYRWPTMSSWFEKILKPAPTPLASQFVLSAVEKADSGEHSLAYKLQNSDGAFPQVHIAAECLNHLAAGIDTTGDALCFLMYQLSLPRSFQVQDQLIAELLSNKEKSLDDLPYLEAVIKEGLRCFPPIPMSQPRYVPKDGRIIDGCSIPAGVIVSCQAWSVHQLNENVFVRGDQFLPERWLDPQACVEMNRLFFAFSAGGRSCTGKHLALIEMKCLLREVYSRYKTRIAPEMTGSMALSDQAISTRPLDQTCKLIFEPIG</sequence>
<accession>A0A9P7AYR1</accession>
<reference evidence="2" key="1">
    <citation type="submission" date="2019-07" db="EMBL/GenBank/DDBJ databases">
        <title>Hyphodiscus hymeniophilus genome sequencing and assembly.</title>
        <authorList>
            <person name="Kramer G."/>
            <person name="Nodwell J."/>
        </authorList>
    </citation>
    <scope>NUCLEOTIDE SEQUENCE</scope>
    <source>
        <strain evidence="2">ATCC 34498</strain>
    </source>
</reference>
<keyword evidence="2" id="KW-0503">Monooxygenase</keyword>
<organism evidence="2 3">
    <name type="scientific">Hyphodiscus hymeniophilus</name>
    <dbReference type="NCBI Taxonomy" id="353542"/>
    <lineage>
        <taxon>Eukaryota</taxon>
        <taxon>Fungi</taxon>
        <taxon>Dikarya</taxon>
        <taxon>Ascomycota</taxon>
        <taxon>Pezizomycotina</taxon>
        <taxon>Leotiomycetes</taxon>
        <taxon>Helotiales</taxon>
        <taxon>Hyphodiscaceae</taxon>
        <taxon>Hyphodiscus</taxon>
    </lineage>
</organism>
<dbReference type="InterPro" id="IPR001128">
    <property type="entry name" value="Cyt_P450"/>
</dbReference>
<dbReference type="Gene3D" id="1.10.630.10">
    <property type="entry name" value="Cytochrome P450"/>
    <property type="match status" value="1"/>
</dbReference>
<dbReference type="GO" id="GO:0020037">
    <property type="term" value="F:heme binding"/>
    <property type="evidence" value="ECO:0007669"/>
    <property type="project" value="InterPro"/>
</dbReference>
<dbReference type="GO" id="GO:0004497">
    <property type="term" value="F:monooxygenase activity"/>
    <property type="evidence" value="ECO:0007669"/>
    <property type="project" value="UniProtKB-KW"/>
</dbReference>
<dbReference type="PANTHER" id="PTHR24305">
    <property type="entry name" value="CYTOCHROME P450"/>
    <property type="match status" value="1"/>
</dbReference>
<evidence type="ECO:0000313" key="2">
    <source>
        <dbReference type="EMBL" id="KAG0650294.1"/>
    </source>
</evidence>
<dbReference type="PRINTS" id="PR00385">
    <property type="entry name" value="P450"/>
</dbReference>
<dbReference type="InterPro" id="IPR002401">
    <property type="entry name" value="Cyt_P450_E_grp-I"/>
</dbReference>
<dbReference type="InterPro" id="IPR050121">
    <property type="entry name" value="Cytochrome_P450_monoxygenase"/>
</dbReference>
<dbReference type="Pfam" id="PF00067">
    <property type="entry name" value="p450"/>
    <property type="match status" value="1"/>
</dbReference>
<dbReference type="OrthoDB" id="1470350at2759"/>
<dbReference type="InterPro" id="IPR036396">
    <property type="entry name" value="Cyt_P450_sf"/>
</dbReference>
<keyword evidence="3" id="KW-1185">Reference proteome</keyword>
<dbReference type="Proteomes" id="UP000785200">
    <property type="component" value="Unassembled WGS sequence"/>
</dbReference>
<proteinExistence type="predicted"/>
<dbReference type="GO" id="GO:0016705">
    <property type="term" value="F:oxidoreductase activity, acting on paired donors, with incorporation or reduction of molecular oxygen"/>
    <property type="evidence" value="ECO:0007669"/>
    <property type="project" value="InterPro"/>
</dbReference>
<gene>
    <name evidence="2" type="ORF">D0Z07_3180</name>
</gene>
<dbReference type="PRINTS" id="PR00463">
    <property type="entry name" value="EP450I"/>
</dbReference>
<dbReference type="AlphaFoldDB" id="A0A9P7AYR1"/>
<dbReference type="EMBL" id="VNKQ01000006">
    <property type="protein sequence ID" value="KAG0650294.1"/>
    <property type="molecule type" value="Genomic_DNA"/>
</dbReference>
<protein>
    <submittedName>
        <fullName evidence="2">Cytochrome P450 monooxygenase</fullName>
    </submittedName>
</protein>
<feature type="binding site" description="axial binding residue" evidence="1">
    <location>
        <position position="204"/>
    </location>
    <ligand>
        <name>heme</name>
        <dbReference type="ChEBI" id="CHEBI:30413"/>
    </ligand>
    <ligandPart>
        <name>Fe</name>
        <dbReference type="ChEBI" id="CHEBI:18248"/>
    </ligandPart>
</feature>
<name>A0A9P7AYR1_9HELO</name>
<comment type="cofactor">
    <cofactor evidence="1">
        <name>heme</name>
        <dbReference type="ChEBI" id="CHEBI:30413"/>
    </cofactor>
</comment>
<keyword evidence="1" id="KW-0349">Heme</keyword>
<comment type="caution">
    <text evidence="2">The sequence shown here is derived from an EMBL/GenBank/DDBJ whole genome shotgun (WGS) entry which is preliminary data.</text>
</comment>